<reference evidence="2" key="2">
    <citation type="journal article" date="2007" name="Science">
        <title>Draft genome sequence of the sexually transmitted pathogen Trichomonas vaginalis.</title>
        <authorList>
            <person name="Carlton J.M."/>
            <person name="Hirt R.P."/>
            <person name="Silva J.C."/>
            <person name="Delcher A.L."/>
            <person name="Schatz M."/>
            <person name="Zhao Q."/>
            <person name="Wortman J.R."/>
            <person name="Bidwell S.L."/>
            <person name="Alsmark U.C.M."/>
            <person name="Besteiro S."/>
            <person name="Sicheritz-Ponten T."/>
            <person name="Noel C.J."/>
            <person name="Dacks J.B."/>
            <person name="Foster P.G."/>
            <person name="Simillion C."/>
            <person name="Van de Peer Y."/>
            <person name="Miranda-Saavedra D."/>
            <person name="Barton G.J."/>
            <person name="Westrop G.D."/>
            <person name="Mueller S."/>
            <person name="Dessi D."/>
            <person name="Fiori P.L."/>
            <person name="Ren Q."/>
            <person name="Paulsen I."/>
            <person name="Zhang H."/>
            <person name="Bastida-Corcuera F.D."/>
            <person name="Simoes-Barbosa A."/>
            <person name="Brown M.T."/>
            <person name="Hayes R.D."/>
            <person name="Mukherjee M."/>
            <person name="Okumura C.Y."/>
            <person name="Schneider R."/>
            <person name="Smith A.J."/>
            <person name="Vanacova S."/>
            <person name="Villalvazo M."/>
            <person name="Haas B.J."/>
            <person name="Pertea M."/>
            <person name="Feldblyum T.V."/>
            <person name="Utterback T.R."/>
            <person name="Shu C.L."/>
            <person name="Osoegawa K."/>
            <person name="de Jong P.J."/>
            <person name="Hrdy I."/>
            <person name="Horvathova L."/>
            <person name="Zubacova Z."/>
            <person name="Dolezal P."/>
            <person name="Malik S.B."/>
            <person name="Logsdon J.M. Jr."/>
            <person name="Henze K."/>
            <person name="Gupta A."/>
            <person name="Wang C.C."/>
            <person name="Dunne R.L."/>
            <person name="Upcroft J.A."/>
            <person name="Upcroft P."/>
            <person name="White O."/>
            <person name="Salzberg S.L."/>
            <person name="Tang P."/>
            <person name="Chiu C.-H."/>
            <person name="Lee Y.-S."/>
            <person name="Embley T.M."/>
            <person name="Coombs G.H."/>
            <person name="Mottram J.C."/>
            <person name="Tachezy J."/>
            <person name="Fraser-Liggett C.M."/>
            <person name="Johnson P.J."/>
        </authorList>
    </citation>
    <scope>NUCLEOTIDE SEQUENCE [LARGE SCALE GENOMIC DNA]</scope>
    <source>
        <strain evidence="2">G3</strain>
    </source>
</reference>
<feature type="transmembrane region" description="Helical" evidence="1">
    <location>
        <begin position="49"/>
        <end position="70"/>
    </location>
</feature>
<keyword evidence="1" id="KW-1133">Transmembrane helix</keyword>
<keyword evidence="3" id="KW-1185">Reference proteome</keyword>
<keyword evidence="1" id="KW-0472">Membrane</keyword>
<dbReference type="VEuPathDB" id="TrichDB:TVAGG3_0546400"/>
<dbReference type="InParanoid" id="A2EN64"/>
<evidence type="ECO:0000313" key="3">
    <source>
        <dbReference type="Proteomes" id="UP000001542"/>
    </source>
</evidence>
<keyword evidence="1" id="KW-0812">Transmembrane</keyword>
<feature type="transmembrane region" description="Helical" evidence="1">
    <location>
        <begin position="123"/>
        <end position="143"/>
    </location>
</feature>
<proteinExistence type="predicted"/>
<evidence type="ECO:0000313" key="2">
    <source>
        <dbReference type="EMBL" id="EAY05901.1"/>
    </source>
</evidence>
<protein>
    <recommendedName>
        <fullName evidence="4">PRA1 family protein</fullName>
    </recommendedName>
</protein>
<dbReference type="KEGG" id="tva:4763772"/>
<dbReference type="AlphaFoldDB" id="A2EN64"/>
<evidence type="ECO:0008006" key="4">
    <source>
        <dbReference type="Google" id="ProtNLM"/>
    </source>
</evidence>
<evidence type="ECO:0000256" key="1">
    <source>
        <dbReference type="SAM" id="Phobius"/>
    </source>
</evidence>
<reference evidence="2" key="1">
    <citation type="submission" date="2006-10" db="EMBL/GenBank/DDBJ databases">
        <authorList>
            <person name="Amadeo P."/>
            <person name="Zhao Q."/>
            <person name="Wortman J."/>
            <person name="Fraser-Liggett C."/>
            <person name="Carlton J."/>
        </authorList>
    </citation>
    <scope>NUCLEOTIDE SEQUENCE</scope>
    <source>
        <strain evidence="2">G3</strain>
    </source>
</reference>
<feature type="transmembrane region" description="Helical" evidence="1">
    <location>
        <begin position="149"/>
        <end position="166"/>
    </location>
</feature>
<feature type="transmembrane region" description="Helical" evidence="1">
    <location>
        <begin position="76"/>
        <end position="95"/>
    </location>
</feature>
<dbReference type="EMBL" id="DS113437">
    <property type="protein sequence ID" value="EAY05901.1"/>
    <property type="molecule type" value="Genomic_DNA"/>
</dbReference>
<sequence>MHQEKRRQQLQIFFDGATWKLNEKSADTIFNLVQLFEDFPELNKFVQGFLCENFISVIRSYFPMFIFLWMTASFNQVFSICLTIFIFYVIFIFAIQKVPKRDISPNSEGLHMALSFYFTYRRIYAYMSWGKAILMTLVLLLAFFGFPPIITAILIPTGVCSILLETETSVGRMRVMIM</sequence>
<dbReference type="VEuPathDB" id="TrichDB:TVAG_353420"/>
<accession>A2EN64</accession>
<name>A2EN64_TRIV3</name>
<dbReference type="RefSeq" id="XP_001318124.1">
    <property type="nucleotide sequence ID" value="XM_001318089.1"/>
</dbReference>
<organism evidence="2 3">
    <name type="scientific">Trichomonas vaginalis (strain ATCC PRA-98 / G3)</name>
    <dbReference type="NCBI Taxonomy" id="412133"/>
    <lineage>
        <taxon>Eukaryota</taxon>
        <taxon>Metamonada</taxon>
        <taxon>Parabasalia</taxon>
        <taxon>Trichomonadida</taxon>
        <taxon>Trichomonadidae</taxon>
        <taxon>Trichomonas</taxon>
    </lineage>
</organism>
<dbReference type="Proteomes" id="UP000001542">
    <property type="component" value="Unassembled WGS sequence"/>
</dbReference>
<gene>
    <name evidence="2" type="ORF">TVAG_353420</name>
</gene>